<dbReference type="GO" id="GO:0003677">
    <property type="term" value="F:DNA binding"/>
    <property type="evidence" value="ECO:0007669"/>
    <property type="project" value="UniProtKB-KW"/>
</dbReference>
<evidence type="ECO:0000256" key="1">
    <source>
        <dbReference type="ARBA" id="ARBA00010466"/>
    </source>
</evidence>
<dbReference type="SUPFAM" id="SSF88659">
    <property type="entry name" value="Sigma3 and sigma4 domains of RNA polymerase sigma factors"/>
    <property type="match status" value="1"/>
</dbReference>
<dbReference type="AlphaFoldDB" id="A0A4P6LX79"/>
<dbReference type="Proteomes" id="UP000289794">
    <property type="component" value="Chromosome"/>
</dbReference>
<dbReference type="GO" id="GO:0030246">
    <property type="term" value="F:carbohydrate binding"/>
    <property type="evidence" value="ECO:0007669"/>
    <property type="project" value="InterPro"/>
</dbReference>
<evidence type="ECO:0000256" key="2">
    <source>
        <dbReference type="ARBA" id="ARBA00023015"/>
    </source>
</evidence>
<dbReference type="Pfam" id="PF04198">
    <property type="entry name" value="Sugar-bind"/>
    <property type="match status" value="1"/>
</dbReference>
<dbReference type="InterPro" id="IPR013324">
    <property type="entry name" value="RNA_pol_sigma_r3/r4-like"/>
</dbReference>
<evidence type="ECO:0000256" key="4">
    <source>
        <dbReference type="ARBA" id="ARBA00023163"/>
    </source>
</evidence>
<dbReference type="EMBL" id="CP035945">
    <property type="protein sequence ID" value="QBE97181.1"/>
    <property type="molecule type" value="Genomic_DNA"/>
</dbReference>
<organism evidence="7 8">
    <name type="scientific">Blautia producta</name>
    <dbReference type="NCBI Taxonomy" id="33035"/>
    <lineage>
        <taxon>Bacteria</taxon>
        <taxon>Bacillati</taxon>
        <taxon>Bacillota</taxon>
        <taxon>Clostridia</taxon>
        <taxon>Lachnospirales</taxon>
        <taxon>Lachnospiraceae</taxon>
        <taxon>Blautia</taxon>
    </lineage>
</organism>
<dbReference type="SUPFAM" id="SSF100950">
    <property type="entry name" value="NagB/RpiA/CoA transferase-like"/>
    <property type="match status" value="1"/>
</dbReference>
<gene>
    <name evidence="7" type="primary">deoR_2</name>
    <name evidence="7" type="ORF">PMF13cell1_02735</name>
</gene>
<proteinExistence type="inferred from homology"/>
<feature type="domain" description="RNA polymerase sigma-70 region 4" evidence="6">
    <location>
        <begin position="9"/>
        <end position="44"/>
    </location>
</feature>
<dbReference type="PANTHER" id="PTHR34294">
    <property type="entry name" value="TRANSCRIPTIONAL REGULATOR-RELATED"/>
    <property type="match status" value="1"/>
</dbReference>
<dbReference type="InterPro" id="IPR051054">
    <property type="entry name" value="SorC_transcr_regulators"/>
</dbReference>
<protein>
    <submittedName>
        <fullName evidence="7">Deoxyribonucleoside regulator</fullName>
    </submittedName>
</protein>
<keyword evidence="3" id="KW-0238">DNA-binding</keyword>
<reference evidence="7 8" key="1">
    <citation type="submission" date="2019-01" db="EMBL/GenBank/DDBJ databases">
        <title>PMF-metabolizing Aryl O-demethylase.</title>
        <authorList>
            <person name="Kim M."/>
        </authorList>
    </citation>
    <scope>NUCLEOTIDE SEQUENCE [LARGE SCALE GENOMIC DNA]</scope>
    <source>
        <strain evidence="7 8">PMF1</strain>
    </source>
</reference>
<evidence type="ECO:0000313" key="7">
    <source>
        <dbReference type="EMBL" id="QBE97181.1"/>
    </source>
</evidence>
<evidence type="ECO:0000259" key="6">
    <source>
        <dbReference type="Pfam" id="PF04545"/>
    </source>
</evidence>
<dbReference type="Gene3D" id="1.10.10.60">
    <property type="entry name" value="Homeodomain-like"/>
    <property type="match status" value="1"/>
</dbReference>
<accession>A0A4P6LX79</accession>
<dbReference type="Gene3D" id="3.40.50.1360">
    <property type="match status" value="1"/>
</dbReference>
<dbReference type="KEGG" id="bpro:PMF13cell1_02735"/>
<sequence length="316" mass="35897">MVRDHLKLEVVRLYYLENLSQNQIAKQMEISRSYVSKLLIEARKEKLIEIRSSNPWLIETDEEKYLRKKYGLKKGFIVSAGRKKDEGKREAYYQELGRVLNDILNAIVKDGDTIGVAWGRTIYECSKRLSTEQEYKDIKVVQLCGGLSQNQNSTFSGEISKNFVSAFGGDAYAMTAPAIVENKAYKDIFLREHGISRVMQLWENMNIAVFTVGKCEQQSSLVRSGYVPGEMIEHLKESGAVGEVCTHFVDKEGKCANQDLEDRTIAVPMEQLKNCEFRIAVILGEKRLETLRAVLHAGYANVLIIDEEAAEKLIQE</sequence>
<evidence type="ECO:0000313" key="8">
    <source>
        <dbReference type="Proteomes" id="UP000289794"/>
    </source>
</evidence>
<dbReference type="PANTHER" id="PTHR34294:SF1">
    <property type="entry name" value="TRANSCRIPTIONAL REGULATOR LSRR"/>
    <property type="match status" value="1"/>
</dbReference>
<evidence type="ECO:0000259" key="5">
    <source>
        <dbReference type="Pfam" id="PF04198"/>
    </source>
</evidence>
<dbReference type="InterPro" id="IPR007630">
    <property type="entry name" value="RNA_pol_sigma70_r4"/>
</dbReference>
<keyword evidence="4" id="KW-0804">Transcription</keyword>
<feature type="domain" description="Sugar-binding" evidence="5">
    <location>
        <begin position="61"/>
        <end position="314"/>
    </location>
</feature>
<evidence type="ECO:0000256" key="3">
    <source>
        <dbReference type="ARBA" id="ARBA00023125"/>
    </source>
</evidence>
<keyword evidence="2" id="KW-0805">Transcription regulation</keyword>
<dbReference type="GO" id="GO:0006352">
    <property type="term" value="P:DNA-templated transcription initiation"/>
    <property type="evidence" value="ECO:0007669"/>
    <property type="project" value="InterPro"/>
</dbReference>
<comment type="similarity">
    <text evidence="1">Belongs to the SorC transcriptional regulatory family.</text>
</comment>
<dbReference type="InterPro" id="IPR007324">
    <property type="entry name" value="Sugar-bd_dom_put"/>
</dbReference>
<dbReference type="GO" id="GO:0003700">
    <property type="term" value="F:DNA-binding transcription factor activity"/>
    <property type="evidence" value="ECO:0007669"/>
    <property type="project" value="InterPro"/>
</dbReference>
<dbReference type="Pfam" id="PF04545">
    <property type="entry name" value="Sigma70_r4"/>
    <property type="match status" value="1"/>
</dbReference>
<name>A0A4P6LX79_9FIRM</name>
<dbReference type="InterPro" id="IPR037171">
    <property type="entry name" value="NagB/RpiA_transferase-like"/>
</dbReference>
<dbReference type="RefSeq" id="WP_130181050.1">
    <property type="nucleotide sequence ID" value="NZ_CP035945.1"/>
</dbReference>